<dbReference type="Proteomes" id="UP000239872">
    <property type="component" value="Unassembled WGS sequence"/>
</dbReference>
<keyword evidence="2" id="KW-1185">Reference proteome</keyword>
<gene>
    <name evidence="1" type="ORF">CJD36_010600</name>
</gene>
<dbReference type="EMBL" id="PPSL01000003">
    <property type="protein sequence ID" value="PQJ10419.1"/>
    <property type="molecule type" value="Genomic_DNA"/>
</dbReference>
<dbReference type="AlphaFoldDB" id="A0A2S7SU19"/>
<name>A0A2S7SU19_9BACT</name>
<protein>
    <submittedName>
        <fullName evidence="1">Uncharacterized protein</fullName>
    </submittedName>
</protein>
<sequence>MNCLPDIAYPVIAKVGKSIHFMLYFKKGKNQHQSSIFVLQPYSGLLARNKIAPIVNDGIGSSN</sequence>
<proteinExistence type="predicted"/>
<evidence type="ECO:0000313" key="1">
    <source>
        <dbReference type="EMBL" id="PQJ10419.1"/>
    </source>
</evidence>
<organism evidence="1 2">
    <name type="scientific">Flavipsychrobacter stenotrophus</name>
    <dbReference type="NCBI Taxonomy" id="2077091"/>
    <lineage>
        <taxon>Bacteria</taxon>
        <taxon>Pseudomonadati</taxon>
        <taxon>Bacteroidota</taxon>
        <taxon>Chitinophagia</taxon>
        <taxon>Chitinophagales</taxon>
        <taxon>Chitinophagaceae</taxon>
        <taxon>Flavipsychrobacter</taxon>
    </lineage>
</organism>
<comment type="caution">
    <text evidence="1">The sequence shown here is derived from an EMBL/GenBank/DDBJ whole genome shotgun (WGS) entry which is preliminary data.</text>
</comment>
<reference evidence="1 2" key="1">
    <citation type="submission" date="2018-01" db="EMBL/GenBank/DDBJ databases">
        <title>A novel member of the phylum Bacteroidetes isolated from glacier ice.</title>
        <authorList>
            <person name="Liu Q."/>
            <person name="Xin Y.-H."/>
        </authorList>
    </citation>
    <scope>NUCLEOTIDE SEQUENCE [LARGE SCALE GENOMIC DNA]</scope>
    <source>
        <strain evidence="1 2">RB1R16</strain>
    </source>
</reference>
<evidence type="ECO:0000313" key="2">
    <source>
        <dbReference type="Proteomes" id="UP000239872"/>
    </source>
</evidence>
<accession>A0A2S7SU19</accession>